<evidence type="ECO:0000313" key="2">
    <source>
        <dbReference type="Proteomes" id="UP001163321"/>
    </source>
</evidence>
<organism evidence="1 2">
    <name type="scientific">Peronosclerospora sorghi</name>
    <dbReference type="NCBI Taxonomy" id="230839"/>
    <lineage>
        <taxon>Eukaryota</taxon>
        <taxon>Sar</taxon>
        <taxon>Stramenopiles</taxon>
        <taxon>Oomycota</taxon>
        <taxon>Peronosporomycetes</taxon>
        <taxon>Peronosporales</taxon>
        <taxon>Peronosporaceae</taxon>
        <taxon>Peronosclerospora</taxon>
    </lineage>
</organism>
<keyword evidence="2" id="KW-1185">Reference proteome</keyword>
<proteinExistence type="predicted"/>
<name>A0ACC0WLB0_9STRA</name>
<dbReference type="EMBL" id="CM047591">
    <property type="protein sequence ID" value="KAI9918811.1"/>
    <property type="molecule type" value="Genomic_DNA"/>
</dbReference>
<accession>A0ACC0WLB0</accession>
<protein>
    <submittedName>
        <fullName evidence="1">Uncharacterized protein</fullName>
    </submittedName>
</protein>
<sequence>MPLLSYEGVEVDVPTTLAGIFFSFSAGSLTIHCRNFSGNIVLSKAEGHVSTRSHEPSLEKIQASASPRRRKRMIEFRMKDDDKVDPSTKRSKLTMHEKETLGLERADKSPSVIDRKQDTNMEETHGGAADQPVVVAETLERKTRSGADTIKLARKKNVKKTKSGAKELVDKLVSPPSSQRCISRREPPDSSKKRHQTVRSPADLAHESAPLQRKPAARFKLELVESRGNPPLGRWGHSFTKTAGDQVVVYGGTDDEEQTLGDLHVFDTTTHRWTTPPNCKPISRTWHDSVYLPSKSLLLAFGGERNSSTEGELDILSDTMVLDTESFSWYAPAIQGSPPSARSGHTCTALGNDVVVFGGSGGRNRQSSVHILDCGKLGIKDDHTVTVEGKAPSSRTYHSAVAVGKDKIVYFGGNDSCKSFNDVHVLQKVEKNAKEAAWVWVHPCVGGVPPQARTGHSATLWNDDKIIIFGGWDPQQDDPSACTSVFSDAFLLDTNAWVWQPVTYTSEKSVEVVERGRVGHGAVLDSNGRLLVCGGQNSAEQRLQDVWALVVVEGLDE</sequence>
<dbReference type="Proteomes" id="UP001163321">
    <property type="component" value="Chromosome 12"/>
</dbReference>
<comment type="caution">
    <text evidence="1">The sequence shown here is derived from an EMBL/GenBank/DDBJ whole genome shotgun (WGS) entry which is preliminary data.</text>
</comment>
<reference evidence="1 2" key="1">
    <citation type="journal article" date="2022" name="bioRxiv">
        <title>The genome of the oomycete Peronosclerospora sorghi, a cosmopolitan pathogen of maize and sorghum, is inflated with dispersed pseudogenes.</title>
        <authorList>
            <person name="Fletcher K."/>
            <person name="Martin F."/>
            <person name="Isakeit T."/>
            <person name="Cavanaugh K."/>
            <person name="Magill C."/>
            <person name="Michelmore R."/>
        </authorList>
    </citation>
    <scope>NUCLEOTIDE SEQUENCE [LARGE SCALE GENOMIC DNA]</scope>
    <source>
        <strain evidence="1">P6</strain>
    </source>
</reference>
<gene>
    <name evidence="1" type="ORF">PsorP6_011699</name>
</gene>
<evidence type="ECO:0000313" key="1">
    <source>
        <dbReference type="EMBL" id="KAI9918811.1"/>
    </source>
</evidence>